<feature type="domain" description="Xylose isomerase-like TIM barrel" evidence="1">
    <location>
        <begin position="19"/>
        <end position="242"/>
    </location>
</feature>
<dbReference type="InterPro" id="IPR050312">
    <property type="entry name" value="IolE/XylAMocC-like"/>
</dbReference>
<dbReference type="PANTHER" id="PTHR12110:SF41">
    <property type="entry name" value="INOSOSE DEHYDRATASE"/>
    <property type="match status" value="1"/>
</dbReference>
<evidence type="ECO:0000259" key="1">
    <source>
        <dbReference type="Pfam" id="PF01261"/>
    </source>
</evidence>
<keyword evidence="2" id="KW-0413">Isomerase</keyword>
<dbReference type="InterPro" id="IPR013022">
    <property type="entry name" value="Xyl_isomerase-like_TIM-brl"/>
</dbReference>
<dbReference type="SUPFAM" id="SSF51658">
    <property type="entry name" value="Xylose isomerase-like"/>
    <property type="match status" value="1"/>
</dbReference>
<dbReference type="EMBL" id="DVJN01000024">
    <property type="protein sequence ID" value="HIS91617.1"/>
    <property type="molecule type" value="Genomic_DNA"/>
</dbReference>
<name>A0A9D1K5H4_9FIRM</name>
<organism evidence="2 3">
    <name type="scientific">Candidatus Alectryocaccomicrobium excrementavium</name>
    <dbReference type="NCBI Taxonomy" id="2840668"/>
    <lineage>
        <taxon>Bacteria</taxon>
        <taxon>Bacillati</taxon>
        <taxon>Bacillota</taxon>
        <taxon>Clostridia</taxon>
        <taxon>Candidatus Alectryocaccomicrobium</taxon>
    </lineage>
</organism>
<dbReference type="Pfam" id="PF01261">
    <property type="entry name" value="AP_endonuc_2"/>
    <property type="match status" value="1"/>
</dbReference>
<dbReference type="Proteomes" id="UP000824140">
    <property type="component" value="Unassembled WGS sequence"/>
</dbReference>
<accession>A0A9D1K5H4</accession>
<comment type="caution">
    <text evidence="2">The sequence shown here is derived from an EMBL/GenBank/DDBJ whole genome shotgun (WGS) entry which is preliminary data.</text>
</comment>
<sequence length="284" mass="31387">MKRSIITDEVSQNPDEVIAFAKAFELDGLELRTICNQGLLEMEESLIQALKARFQEACLPICCFSLPLFKCDIEDRATQQAQIAAFPRLLRYAQMLQTRIMRGFCFWRCDHPHARLREVYRQIAPMAQDAGVTIVLESDPSVNGHTAVELGELIDCIDHPAVQALFDGGNYPFSPDAQTPLASYAVLRERIRHVHVKDALRENGNARAACIGTGEGQVRETLTALRKDGYDGWLSLETHYRLNAVLDDAALRLPGGAAFSSGAAAASAQSMRALISILEEIGRD</sequence>
<evidence type="ECO:0000313" key="2">
    <source>
        <dbReference type="EMBL" id="HIS91617.1"/>
    </source>
</evidence>
<reference evidence="2" key="1">
    <citation type="submission" date="2020-10" db="EMBL/GenBank/DDBJ databases">
        <authorList>
            <person name="Gilroy R."/>
        </authorList>
    </citation>
    <scope>NUCLEOTIDE SEQUENCE</scope>
    <source>
        <strain evidence="2">13766</strain>
    </source>
</reference>
<dbReference type="PANTHER" id="PTHR12110">
    <property type="entry name" value="HYDROXYPYRUVATE ISOMERASE"/>
    <property type="match status" value="1"/>
</dbReference>
<proteinExistence type="predicted"/>
<protein>
    <submittedName>
        <fullName evidence="2">Sugar phosphate isomerase/epimerase</fullName>
    </submittedName>
</protein>
<gene>
    <name evidence="2" type="ORF">IAA84_01225</name>
</gene>
<dbReference type="InterPro" id="IPR036237">
    <property type="entry name" value="Xyl_isomerase-like_sf"/>
</dbReference>
<evidence type="ECO:0000313" key="3">
    <source>
        <dbReference type="Proteomes" id="UP000824140"/>
    </source>
</evidence>
<dbReference type="AlphaFoldDB" id="A0A9D1K5H4"/>
<dbReference type="GO" id="GO:0016853">
    <property type="term" value="F:isomerase activity"/>
    <property type="evidence" value="ECO:0007669"/>
    <property type="project" value="UniProtKB-KW"/>
</dbReference>
<dbReference type="Gene3D" id="3.20.20.150">
    <property type="entry name" value="Divalent-metal-dependent TIM barrel enzymes"/>
    <property type="match status" value="1"/>
</dbReference>
<reference evidence="2" key="2">
    <citation type="journal article" date="2021" name="PeerJ">
        <title>Extensive microbial diversity within the chicken gut microbiome revealed by metagenomics and culture.</title>
        <authorList>
            <person name="Gilroy R."/>
            <person name="Ravi A."/>
            <person name="Getino M."/>
            <person name="Pursley I."/>
            <person name="Horton D.L."/>
            <person name="Alikhan N.F."/>
            <person name="Baker D."/>
            <person name="Gharbi K."/>
            <person name="Hall N."/>
            <person name="Watson M."/>
            <person name="Adriaenssens E.M."/>
            <person name="Foster-Nyarko E."/>
            <person name="Jarju S."/>
            <person name="Secka A."/>
            <person name="Antonio M."/>
            <person name="Oren A."/>
            <person name="Chaudhuri R.R."/>
            <person name="La Ragione R."/>
            <person name="Hildebrand F."/>
            <person name="Pallen M.J."/>
        </authorList>
    </citation>
    <scope>NUCLEOTIDE SEQUENCE</scope>
    <source>
        <strain evidence="2">13766</strain>
    </source>
</reference>